<dbReference type="GO" id="GO:0009451">
    <property type="term" value="P:RNA modification"/>
    <property type="evidence" value="ECO:0007669"/>
    <property type="project" value="InterPro"/>
</dbReference>
<accession>A0AAV6X6C8</accession>
<proteinExistence type="predicted"/>
<gene>
    <name evidence="3" type="ORF">BUALT_Bualt09G0017200</name>
</gene>
<dbReference type="Gene3D" id="1.25.40.10">
    <property type="entry name" value="Tetratricopeptide repeat domain"/>
    <property type="match status" value="4"/>
</dbReference>
<dbReference type="Pfam" id="PF13041">
    <property type="entry name" value="PPR_2"/>
    <property type="match status" value="1"/>
</dbReference>
<dbReference type="PANTHER" id="PTHR47926">
    <property type="entry name" value="PENTATRICOPEPTIDE REPEAT-CONTAINING PROTEIN"/>
    <property type="match status" value="1"/>
</dbReference>
<dbReference type="FunFam" id="1.25.40.10:FF:000348">
    <property type="entry name" value="Pentatricopeptide repeat-containing protein chloroplastic"/>
    <property type="match status" value="1"/>
</dbReference>
<dbReference type="InterPro" id="IPR046960">
    <property type="entry name" value="PPR_At4g14850-like_plant"/>
</dbReference>
<dbReference type="InterPro" id="IPR011990">
    <property type="entry name" value="TPR-like_helical_dom_sf"/>
</dbReference>
<dbReference type="Proteomes" id="UP000826271">
    <property type="component" value="Unassembled WGS sequence"/>
</dbReference>
<evidence type="ECO:0000313" key="4">
    <source>
        <dbReference type="Proteomes" id="UP000826271"/>
    </source>
</evidence>
<name>A0AAV6X6C8_9LAMI</name>
<dbReference type="PANTHER" id="PTHR47926:SF436">
    <property type="entry name" value="PENTATRICOPEPTIDE REPEAT-CONTAINING PROTEIN ELI1, CHLOROPLASTIC-LIKE ISOFORM X2"/>
    <property type="match status" value="1"/>
</dbReference>
<comment type="caution">
    <text evidence="3">The sequence shown here is derived from an EMBL/GenBank/DDBJ whole genome shotgun (WGS) entry which is preliminary data.</text>
</comment>
<organism evidence="3 4">
    <name type="scientific">Buddleja alternifolia</name>
    <dbReference type="NCBI Taxonomy" id="168488"/>
    <lineage>
        <taxon>Eukaryota</taxon>
        <taxon>Viridiplantae</taxon>
        <taxon>Streptophyta</taxon>
        <taxon>Embryophyta</taxon>
        <taxon>Tracheophyta</taxon>
        <taxon>Spermatophyta</taxon>
        <taxon>Magnoliopsida</taxon>
        <taxon>eudicotyledons</taxon>
        <taxon>Gunneridae</taxon>
        <taxon>Pentapetalae</taxon>
        <taxon>asterids</taxon>
        <taxon>lamiids</taxon>
        <taxon>Lamiales</taxon>
        <taxon>Scrophulariaceae</taxon>
        <taxon>Buddlejeae</taxon>
        <taxon>Buddleja</taxon>
    </lineage>
</organism>
<sequence>MIERTSLKAQTNNIILLLIQQCKTQNQLKQIHAHILKLPFSPAITPLLSFAATNPAFFSYAHALFQNLDRRTTFLYNTMIRGYVQSKQPIKGISCYKDMLKDGLIKNNYTFTPLVKACSMILRKFRHVGLSVHAHVIKLGFCRDPFIGSALIEFYALNLDMGKAEELFEEIPVRDVVLWTVMVDGYGKMGDVNKARLLFDEMPEKNVVSWSAIIAAYSRISDFREVLCFYRRMEDLGLKPNESIVVSALTACAHLGALAQGMWIHSKAEQYKYTSNSILATALVDLYSKCGYMKLALTVFEEIHDKDSGAWNAIIAGVAINGDAMKSLELFDRMILSGTQPNETTFVNILTACTHAKFVDKGMSLFESMGSVYNIGPRVEHYACVVDLLARSGKLEEAERFIDEKMGGICNCDANVFGALLGACRVYGKVDIGNRVWRQVVSEGVGDYGIYVLAYNMYREAGWDDEAKNIRRLIEKKQMKKNAGCSVIEVNGIVEEFLAGDVLHPQADKICKANKLERNDETSSNTNLDKRAAPKLARASATLLSSLKLNAMWTSASSVDVFQHTLGGDARELDAGLASGRNSQ</sequence>
<evidence type="ECO:0008006" key="5">
    <source>
        <dbReference type="Google" id="ProtNLM"/>
    </source>
</evidence>
<reference evidence="3" key="1">
    <citation type="submission" date="2019-10" db="EMBL/GenBank/DDBJ databases">
        <authorList>
            <person name="Zhang R."/>
            <person name="Pan Y."/>
            <person name="Wang J."/>
            <person name="Ma R."/>
            <person name="Yu S."/>
        </authorList>
    </citation>
    <scope>NUCLEOTIDE SEQUENCE</scope>
    <source>
        <strain evidence="3">LA-IB0</strain>
        <tissue evidence="3">Leaf</tissue>
    </source>
</reference>
<dbReference type="AlphaFoldDB" id="A0AAV6X6C8"/>
<dbReference type="EMBL" id="WHWC01000009">
    <property type="protein sequence ID" value="KAG8375997.1"/>
    <property type="molecule type" value="Genomic_DNA"/>
</dbReference>
<dbReference type="NCBIfam" id="TIGR00756">
    <property type="entry name" value="PPR"/>
    <property type="match status" value="4"/>
</dbReference>
<feature type="repeat" description="PPR" evidence="2">
    <location>
        <begin position="72"/>
        <end position="106"/>
    </location>
</feature>
<dbReference type="InterPro" id="IPR002885">
    <property type="entry name" value="PPR_rpt"/>
</dbReference>
<keyword evidence="1" id="KW-0677">Repeat</keyword>
<feature type="repeat" description="PPR" evidence="2">
    <location>
        <begin position="175"/>
        <end position="209"/>
    </location>
</feature>
<protein>
    <recommendedName>
        <fullName evidence="5">Pentatricopeptide repeat-containing protein</fullName>
    </recommendedName>
</protein>
<dbReference type="FunFam" id="1.25.40.10:FF:000090">
    <property type="entry name" value="Pentatricopeptide repeat-containing protein, chloroplastic"/>
    <property type="match status" value="1"/>
</dbReference>
<feature type="repeat" description="PPR" evidence="2">
    <location>
        <begin position="307"/>
        <end position="341"/>
    </location>
</feature>
<dbReference type="PROSITE" id="PS51375">
    <property type="entry name" value="PPR"/>
    <property type="match status" value="3"/>
</dbReference>
<dbReference type="Pfam" id="PF01535">
    <property type="entry name" value="PPR"/>
    <property type="match status" value="5"/>
</dbReference>
<keyword evidence="4" id="KW-1185">Reference proteome</keyword>
<evidence type="ECO:0000256" key="2">
    <source>
        <dbReference type="PROSITE-ProRule" id="PRU00708"/>
    </source>
</evidence>
<dbReference type="GO" id="GO:0003723">
    <property type="term" value="F:RNA binding"/>
    <property type="evidence" value="ECO:0007669"/>
    <property type="project" value="InterPro"/>
</dbReference>
<evidence type="ECO:0000313" key="3">
    <source>
        <dbReference type="EMBL" id="KAG8375997.1"/>
    </source>
</evidence>
<evidence type="ECO:0000256" key="1">
    <source>
        <dbReference type="ARBA" id="ARBA00022737"/>
    </source>
</evidence>